<protein>
    <submittedName>
        <fullName evidence="2">Na+-driven multidrug efflux pump</fullName>
    </submittedName>
</protein>
<gene>
    <name evidence="2" type="ORF">J2Z76_001055</name>
</gene>
<dbReference type="Proteomes" id="UP001519342">
    <property type="component" value="Unassembled WGS sequence"/>
</dbReference>
<proteinExistence type="predicted"/>
<keyword evidence="1" id="KW-1133">Transmembrane helix</keyword>
<keyword evidence="1" id="KW-0472">Membrane</keyword>
<evidence type="ECO:0000313" key="2">
    <source>
        <dbReference type="EMBL" id="MBP1925198.1"/>
    </source>
</evidence>
<keyword evidence="3" id="KW-1185">Reference proteome</keyword>
<sequence>MGMAGAAIATILSQLFSFIWVVSYFTGKKSRIKFNLKYLKPDFTVVFKIFL</sequence>
<keyword evidence="1" id="KW-0812">Transmembrane</keyword>
<evidence type="ECO:0000256" key="1">
    <source>
        <dbReference type="SAM" id="Phobius"/>
    </source>
</evidence>
<evidence type="ECO:0000313" key="3">
    <source>
        <dbReference type="Proteomes" id="UP001519342"/>
    </source>
</evidence>
<feature type="transmembrane region" description="Helical" evidence="1">
    <location>
        <begin position="6"/>
        <end position="27"/>
    </location>
</feature>
<accession>A0ABS4GBY2</accession>
<reference evidence="2 3" key="1">
    <citation type="submission" date="2021-03" db="EMBL/GenBank/DDBJ databases">
        <title>Genomic Encyclopedia of Type Strains, Phase IV (KMG-IV): sequencing the most valuable type-strain genomes for metagenomic binning, comparative biology and taxonomic classification.</title>
        <authorList>
            <person name="Goeker M."/>
        </authorList>
    </citation>
    <scope>NUCLEOTIDE SEQUENCE [LARGE SCALE GENOMIC DNA]</scope>
    <source>
        <strain evidence="2 3">DSM 24004</strain>
    </source>
</reference>
<comment type="caution">
    <text evidence="2">The sequence shown here is derived from an EMBL/GenBank/DDBJ whole genome shotgun (WGS) entry which is preliminary data.</text>
</comment>
<organism evidence="2 3">
    <name type="scientific">Sedimentibacter acidaminivorans</name>
    <dbReference type="NCBI Taxonomy" id="913099"/>
    <lineage>
        <taxon>Bacteria</taxon>
        <taxon>Bacillati</taxon>
        <taxon>Bacillota</taxon>
        <taxon>Tissierellia</taxon>
        <taxon>Sedimentibacter</taxon>
    </lineage>
</organism>
<dbReference type="EMBL" id="JAGGKS010000002">
    <property type="protein sequence ID" value="MBP1925198.1"/>
    <property type="molecule type" value="Genomic_DNA"/>
</dbReference>
<name>A0ABS4GBY2_9FIRM</name>